<dbReference type="RefSeq" id="WP_096447668.1">
    <property type="nucleotide sequence ID" value="NZ_JBHSOG010000042.1"/>
</dbReference>
<dbReference type="NCBIfam" id="TIGR02675">
    <property type="entry name" value="tape_meas_nterm"/>
    <property type="match status" value="1"/>
</dbReference>
<dbReference type="Pfam" id="PF20155">
    <property type="entry name" value="TMP_3"/>
    <property type="match status" value="1"/>
</dbReference>
<protein>
    <submittedName>
        <fullName evidence="2">Tape measure protein</fullName>
    </submittedName>
</protein>
<evidence type="ECO:0000259" key="1">
    <source>
        <dbReference type="Pfam" id="PF20155"/>
    </source>
</evidence>
<sequence>MTPIQYGIRLTADGAQAAGEMQRVGRRVGDVRQELDAMSASASANAGAMRSLTGTLGSYAAAAAAAFGGRQIVTAADEWGQIASRIGIAAGSTDAAAEASERLMEVSNRTYKSFGNSAELYIRTSGSLAEMSYSADQALGMVEALQYGLTVSSANQERATSVIDAWSKSILNGKMGLEEYQTVVAGAPRLQKALADSLGLTTAELQQMARDGKLSTDVLVGVTSQVGRLGEEADRMPVTMADGWQRFNNQLSKFAGEAESNLGAIRTMTSGVQLLGDNLDVVATVAGGVAVVALARYTGALAEAGIAKARDLLASRHALRAEVNYQQGLASTAAAQARAALGSAAVAAAREREAGATTAAAAAQARMVTGATLARGALAALGGPIGALITALGVAAIAWTTFGDRAESAADRAAHSIDAALERVRRLKAEMQFGTGDVGVMNESLERIDERLQLLNQSRSPGATTETEKLIAQRREIEDALNEIETGGMAARQQANARYATYLNERRSLSERLKADLETEAQAFAGATRNLQKDSTEYAAALEAYNRKTAEIREQYAKKGAVGRSGTRKTAAAVDMNLGEDTAAADAYARAMEDLLGIQRAAGAEGQDLTRSQAALRELMLSPEWSRMPQPWRDLVRAQADSATAAEATGAYQRTLAEIDAGLRDAAKSTMDLDAATSALYDLMTSPAWLQMTQAEREAAAARAETASATLAEIELERALQAARAQSATAAGARLRSQIDYVNQQFATGRFGAAGNEDTEKARREVLDALTRRGGQMETSIAASVARGLASGIATGGSVIDSLGDALQRTLMQKSAEGLEKGISKALDIASVQIADLFGSSGGGSSLWSGILSLFSARGNAFAGAGPVRAFAAGGAFGAGEVLTRPTLFRFADGAAYRSGVAGEAGPEAALPLKRMQGGKLGVYADFAGMPAAAPGPIYVSIAVNADGSGRSEATTSGRADASSYAELGRRLEGTVRGVLVAELRPGGLLSK</sequence>
<name>A0ABW1ARB0_9RHOO</name>
<evidence type="ECO:0000313" key="2">
    <source>
        <dbReference type="EMBL" id="MFC5769813.1"/>
    </source>
</evidence>
<proteinExistence type="predicted"/>
<dbReference type="InterPro" id="IPR013491">
    <property type="entry name" value="Tape_meas_N"/>
</dbReference>
<comment type="caution">
    <text evidence="2">The sequence shown here is derived from an EMBL/GenBank/DDBJ whole genome shotgun (WGS) entry which is preliminary data.</text>
</comment>
<dbReference type="Proteomes" id="UP001595974">
    <property type="component" value="Unassembled WGS sequence"/>
</dbReference>
<dbReference type="EMBL" id="JBHSOG010000042">
    <property type="protein sequence ID" value="MFC5769813.1"/>
    <property type="molecule type" value="Genomic_DNA"/>
</dbReference>
<organism evidence="2 3">
    <name type="scientific">Thauera sinica</name>
    <dbReference type="NCBI Taxonomy" id="2665146"/>
    <lineage>
        <taxon>Bacteria</taxon>
        <taxon>Pseudomonadati</taxon>
        <taxon>Pseudomonadota</taxon>
        <taxon>Betaproteobacteria</taxon>
        <taxon>Rhodocyclales</taxon>
        <taxon>Zoogloeaceae</taxon>
        <taxon>Thauera</taxon>
    </lineage>
</organism>
<accession>A0ABW1ARB0</accession>
<gene>
    <name evidence="2" type="ORF">ACFPTN_10555</name>
</gene>
<evidence type="ECO:0000313" key="3">
    <source>
        <dbReference type="Proteomes" id="UP001595974"/>
    </source>
</evidence>
<reference evidence="3" key="1">
    <citation type="journal article" date="2019" name="Int. J. Syst. Evol. Microbiol.">
        <title>The Global Catalogue of Microorganisms (GCM) 10K type strain sequencing project: providing services to taxonomists for standard genome sequencing and annotation.</title>
        <authorList>
            <consortium name="The Broad Institute Genomics Platform"/>
            <consortium name="The Broad Institute Genome Sequencing Center for Infectious Disease"/>
            <person name="Wu L."/>
            <person name="Ma J."/>
        </authorList>
    </citation>
    <scope>NUCLEOTIDE SEQUENCE [LARGE SCALE GENOMIC DNA]</scope>
    <source>
        <strain evidence="3">SHR3</strain>
    </source>
</reference>
<feature type="domain" description="Tape measure protein N-terminal" evidence="1">
    <location>
        <begin position="70"/>
        <end position="258"/>
    </location>
</feature>
<keyword evidence="3" id="KW-1185">Reference proteome</keyword>